<sequence>MEMNATGAAGALASWAFSSVSCKLTLSELASPEPKILGASPSGNSVTSNLTLSHAQLPVPPTNLARADLFGLFSAFTVGSEQALKEGGVLQDWGGDLMNVEANADNWSTFETGPVVHKPSFTPLPSKIKLGVQATNKAQKGAPSGSTGSRMKLGQATQGGLLGLKGKPPRTLASLVAALEADNELNSAGWGVTGEEDGETKEEESWNNTPFEEDRPLSVPPKNTPDLSSVSSKESKAAHMARMKEERRAKMAALKAKNASASTTTG</sequence>
<comment type="caution">
    <text evidence="2">The sequence shown here is derived from an EMBL/GenBank/DDBJ whole genome shotgun (WGS) entry which is preliminary data.</text>
</comment>
<evidence type="ECO:0000313" key="5">
    <source>
        <dbReference type="Proteomes" id="UP000325313"/>
    </source>
</evidence>
<protein>
    <submittedName>
        <fullName evidence="2">Uncharacterized protein</fullName>
    </submittedName>
</protein>
<organism evidence="2 5">
    <name type="scientific">Puccinia graminis f. sp. tritici</name>
    <dbReference type="NCBI Taxonomy" id="56615"/>
    <lineage>
        <taxon>Eukaryota</taxon>
        <taxon>Fungi</taxon>
        <taxon>Dikarya</taxon>
        <taxon>Basidiomycota</taxon>
        <taxon>Pucciniomycotina</taxon>
        <taxon>Pucciniomycetes</taxon>
        <taxon>Pucciniales</taxon>
        <taxon>Pucciniaceae</taxon>
        <taxon>Puccinia</taxon>
    </lineage>
</organism>
<feature type="compositionally biased region" description="Basic and acidic residues" evidence="1">
    <location>
        <begin position="233"/>
        <end position="249"/>
    </location>
</feature>
<dbReference type="AlphaFoldDB" id="A0A5B0LRQ4"/>
<name>A0A5B0LRQ4_PUCGR</name>
<keyword evidence="4" id="KW-1185">Reference proteome</keyword>
<dbReference type="Proteomes" id="UP000325313">
    <property type="component" value="Unassembled WGS sequence"/>
</dbReference>
<evidence type="ECO:0000256" key="1">
    <source>
        <dbReference type="SAM" id="MobiDB-lite"/>
    </source>
</evidence>
<dbReference type="EMBL" id="VSWC01000170">
    <property type="protein sequence ID" value="KAA1071650.1"/>
    <property type="molecule type" value="Genomic_DNA"/>
</dbReference>
<accession>A0A5B0LRQ4</accession>
<evidence type="ECO:0000313" key="4">
    <source>
        <dbReference type="Proteomes" id="UP000324748"/>
    </source>
</evidence>
<proteinExistence type="predicted"/>
<dbReference type="EMBL" id="VDEP01000507">
    <property type="protein sequence ID" value="KAA1067122.1"/>
    <property type="molecule type" value="Genomic_DNA"/>
</dbReference>
<evidence type="ECO:0000313" key="3">
    <source>
        <dbReference type="EMBL" id="KAA1071650.1"/>
    </source>
</evidence>
<feature type="region of interest" description="Disordered" evidence="1">
    <location>
        <begin position="187"/>
        <end position="266"/>
    </location>
</feature>
<dbReference type="OrthoDB" id="10635623at2759"/>
<dbReference type="Proteomes" id="UP000324748">
    <property type="component" value="Unassembled WGS sequence"/>
</dbReference>
<gene>
    <name evidence="3" type="ORF">PGT21_014150</name>
    <name evidence="2" type="ORF">PGTUg99_017395</name>
</gene>
<reference evidence="4 5" key="1">
    <citation type="submission" date="2019-05" db="EMBL/GenBank/DDBJ databases">
        <title>Emergence of the Ug99 lineage of the wheat stem rust pathogen through somatic hybridization.</title>
        <authorList>
            <person name="Li F."/>
            <person name="Upadhyaya N.M."/>
            <person name="Sperschneider J."/>
            <person name="Matny O."/>
            <person name="Nguyen-Phuc H."/>
            <person name="Mago R."/>
            <person name="Raley C."/>
            <person name="Miller M.E."/>
            <person name="Silverstein K.A.T."/>
            <person name="Henningsen E."/>
            <person name="Hirsch C.D."/>
            <person name="Visser B."/>
            <person name="Pretorius Z.A."/>
            <person name="Steffenson B.J."/>
            <person name="Schwessinger B."/>
            <person name="Dodds P.N."/>
            <person name="Figueroa M."/>
        </authorList>
    </citation>
    <scope>NUCLEOTIDE SEQUENCE [LARGE SCALE GENOMIC DNA]</scope>
    <source>
        <strain evidence="3">21-0</strain>
        <strain evidence="2 5">Ug99</strain>
    </source>
</reference>
<evidence type="ECO:0000313" key="2">
    <source>
        <dbReference type="EMBL" id="KAA1067122.1"/>
    </source>
</evidence>